<evidence type="ECO:0000313" key="1">
    <source>
        <dbReference type="EnsemblPlants" id="ORUFI04G22220.1"/>
    </source>
</evidence>
<reference evidence="1" key="2">
    <citation type="submission" date="2015-06" db="UniProtKB">
        <authorList>
            <consortium name="EnsemblPlants"/>
        </authorList>
    </citation>
    <scope>IDENTIFICATION</scope>
</reference>
<dbReference type="AlphaFoldDB" id="A0A0E0PCA3"/>
<organism evidence="1 2">
    <name type="scientific">Oryza rufipogon</name>
    <name type="common">Brownbeard rice</name>
    <name type="synonym">Asian wild rice</name>
    <dbReference type="NCBI Taxonomy" id="4529"/>
    <lineage>
        <taxon>Eukaryota</taxon>
        <taxon>Viridiplantae</taxon>
        <taxon>Streptophyta</taxon>
        <taxon>Embryophyta</taxon>
        <taxon>Tracheophyta</taxon>
        <taxon>Spermatophyta</taxon>
        <taxon>Magnoliopsida</taxon>
        <taxon>Liliopsida</taxon>
        <taxon>Poales</taxon>
        <taxon>Poaceae</taxon>
        <taxon>BOP clade</taxon>
        <taxon>Oryzoideae</taxon>
        <taxon>Oryzeae</taxon>
        <taxon>Oryzinae</taxon>
        <taxon>Oryza</taxon>
    </lineage>
</organism>
<dbReference type="HOGENOM" id="CLU_2675417_0_0_1"/>
<accession>A0A0E0PCA3</accession>
<name>A0A0E0PCA3_ORYRU</name>
<dbReference type="Proteomes" id="UP000008022">
    <property type="component" value="Unassembled WGS sequence"/>
</dbReference>
<protein>
    <submittedName>
        <fullName evidence="1">Uncharacterized protein</fullName>
    </submittedName>
</protein>
<sequence>MEPRERDRASEQHPRESSTGCKIANAISSRVQLVKLGGAIVCGRALADSSVVVVVVLLSRRNSPKWGVRRILCVY</sequence>
<dbReference type="Gramene" id="ORUFI04G22220.1">
    <property type="protein sequence ID" value="ORUFI04G22220.1"/>
    <property type="gene ID" value="ORUFI04G22220"/>
</dbReference>
<keyword evidence="2" id="KW-1185">Reference proteome</keyword>
<reference evidence="2" key="1">
    <citation type="submission" date="2013-06" db="EMBL/GenBank/DDBJ databases">
        <authorList>
            <person name="Zhao Q."/>
        </authorList>
    </citation>
    <scope>NUCLEOTIDE SEQUENCE</scope>
    <source>
        <strain evidence="2">cv. W1943</strain>
    </source>
</reference>
<dbReference type="EnsemblPlants" id="ORUFI04G22220.1">
    <property type="protein sequence ID" value="ORUFI04G22220.1"/>
    <property type="gene ID" value="ORUFI04G22220"/>
</dbReference>
<evidence type="ECO:0000313" key="2">
    <source>
        <dbReference type="Proteomes" id="UP000008022"/>
    </source>
</evidence>
<proteinExistence type="predicted"/>